<dbReference type="PANTHER" id="PTHR43178">
    <property type="entry name" value="DIHYDROLIPOAMIDE ACETYLTRANSFERASE COMPONENT OF PYRUVATE DEHYDROGENASE COMPLEX"/>
    <property type="match status" value="1"/>
</dbReference>
<dbReference type="Pfam" id="PF00364">
    <property type="entry name" value="Biotin_lipoyl"/>
    <property type="match status" value="1"/>
</dbReference>
<dbReference type="Proteomes" id="UP001557465">
    <property type="component" value="Unassembled WGS sequence"/>
</dbReference>
<keyword evidence="4 7" id="KW-0808">Transferase</keyword>
<comment type="cofactor">
    <cofactor evidence="1 7">
        <name>(R)-lipoate</name>
        <dbReference type="ChEBI" id="CHEBI:83088"/>
    </cofactor>
</comment>
<dbReference type="InterPro" id="IPR023213">
    <property type="entry name" value="CAT-like_dom_sf"/>
</dbReference>
<evidence type="ECO:0000256" key="7">
    <source>
        <dbReference type="RuleBase" id="RU003423"/>
    </source>
</evidence>
<gene>
    <name evidence="11" type="ORF">AB4874_09505</name>
</gene>
<evidence type="ECO:0000256" key="4">
    <source>
        <dbReference type="ARBA" id="ARBA00022679"/>
    </source>
</evidence>
<evidence type="ECO:0000313" key="12">
    <source>
        <dbReference type="Proteomes" id="UP001557465"/>
    </source>
</evidence>
<dbReference type="EMBL" id="JBFRYC010000004">
    <property type="protein sequence ID" value="MEX1661885.1"/>
    <property type="molecule type" value="Genomic_DNA"/>
</dbReference>
<name>A0ABV3TKT9_9RHOB</name>
<dbReference type="Pfam" id="PF02817">
    <property type="entry name" value="E3_binding"/>
    <property type="match status" value="1"/>
</dbReference>
<comment type="subunit">
    <text evidence="3">Forms a 24-polypeptide structural core with octahedral symmetry.</text>
</comment>
<dbReference type="InterPro" id="IPR001078">
    <property type="entry name" value="2-oxoacid_DH_actylTfrase"/>
</dbReference>
<dbReference type="PROSITE" id="PS51826">
    <property type="entry name" value="PSBD"/>
    <property type="match status" value="1"/>
</dbReference>
<dbReference type="InterPro" id="IPR000089">
    <property type="entry name" value="Biotin_lipoyl"/>
</dbReference>
<evidence type="ECO:0000256" key="8">
    <source>
        <dbReference type="SAM" id="MobiDB-lite"/>
    </source>
</evidence>
<dbReference type="InterPro" id="IPR036625">
    <property type="entry name" value="E3-bd_dom_sf"/>
</dbReference>
<dbReference type="Gene3D" id="2.40.50.100">
    <property type="match status" value="1"/>
</dbReference>
<keyword evidence="6 7" id="KW-0012">Acyltransferase</keyword>
<protein>
    <recommendedName>
        <fullName evidence="7">Dihydrolipoamide acetyltransferase component of pyruvate dehydrogenase complex</fullName>
        <ecNumber evidence="7">2.3.1.-</ecNumber>
    </recommendedName>
</protein>
<accession>A0ABV3TKT9</accession>
<evidence type="ECO:0000259" key="10">
    <source>
        <dbReference type="PROSITE" id="PS51826"/>
    </source>
</evidence>
<evidence type="ECO:0000313" key="11">
    <source>
        <dbReference type="EMBL" id="MEX1661885.1"/>
    </source>
</evidence>
<dbReference type="Gene3D" id="3.30.559.10">
    <property type="entry name" value="Chloramphenicol acetyltransferase-like domain"/>
    <property type="match status" value="1"/>
</dbReference>
<reference evidence="11 12" key="1">
    <citation type="journal article" date="2011" name="Int. J. Syst. Evol. Microbiol.">
        <title>Zhongshania antarctica gen. nov., sp. nov. and Zhongshania guokunii sp. nov., gammaproteobacteria respectively isolated from coastal attached (fast) ice and surface seawater of the Antarctic.</title>
        <authorList>
            <person name="Li H.J."/>
            <person name="Zhang X.Y."/>
            <person name="Chen C.X."/>
            <person name="Zhang Y.J."/>
            <person name="Gao Z.M."/>
            <person name="Yu Y."/>
            <person name="Chen X.L."/>
            <person name="Chen B."/>
            <person name="Zhang Y.Z."/>
        </authorList>
    </citation>
    <scope>NUCLEOTIDE SEQUENCE [LARGE SCALE GENOMIC DNA]</scope>
    <source>
        <strain evidence="11 12">15-R06ZXC-3</strain>
    </source>
</reference>
<dbReference type="SUPFAM" id="SSF47005">
    <property type="entry name" value="Peripheral subunit-binding domain of 2-oxo acid dehydrogenase complex"/>
    <property type="match status" value="1"/>
</dbReference>
<evidence type="ECO:0000259" key="9">
    <source>
        <dbReference type="PROSITE" id="PS50968"/>
    </source>
</evidence>
<comment type="similarity">
    <text evidence="2 7">Belongs to the 2-oxoacid dehydrogenase family.</text>
</comment>
<dbReference type="GO" id="GO:0016746">
    <property type="term" value="F:acyltransferase activity"/>
    <property type="evidence" value="ECO:0007669"/>
    <property type="project" value="UniProtKB-KW"/>
</dbReference>
<keyword evidence="12" id="KW-1185">Reference proteome</keyword>
<dbReference type="InterPro" id="IPR003016">
    <property type="entry name" value="2-oxoA_DH_lipoyl-BS"/>
</dbReference>
<dbReference type="RefSeq" id="WP_368391805.1">
    <property type="nucleotide sequence ID" value="NZ_JBFRYC010000004.1"/>
</dbReference>
<feature type="domain" description="Lipoyl-binding" evidence="9">
    <location>
        <begin position="1"/>
        <end position="76"/>
    </location>
</feature>
<dbReference type="PROSITE" id="PS50968">
    <property type="entry name" value="BIOTINYL_LIPOYL"/>
    <property type="match status" value="1"/>
</dbReference>
<dbReference type="CDD" id="cd06849">
    <property type="entry name" value="lipoyl_domain"/>
    <property type="match status" value="1"/>
</dbReference>
<evidence type="ECO:0000256" key="1">
    <source>
        <dbReference type="ARBA" id="ARBA00001938"/>
    </source>
</evidence>
<dbReference type="PANTHER" id="PTHR43178:SF5">
    <property type="entry name" value="LIPOAMIDE ACYLTRANSFERASE COMPONENT OF BRANCHED-CHAIN ALPHA-KETO ACID DEHYDROGENASE COMPLEX, MITOCHONDRIAL"/>
    <property type="match status" value="1"/>
</dbReference>
<evidence type="ECO:0000256" key="5">
    <source>
        <dbReference type="ARBA" id="ARBA00022823"/>
    </source>
</evidence>
<dbReference type="EC" id="2.3.1.-" evidence="7"/>
<dbReference type="InterPro" id="IPR011053">
    <property type="entry name" value="Single_hybrid_motif"/>
</dbReference>
<proteinExistence type="inferred from homology"/>
<feature type="compositionally biased region" description="Low complexity" evidence="8">
    <location>
        <begin position="87"/>
        <end position="98"/>
    </location>
</feature>
<keyword evidence="5 7" id="KW-0450">Lipoyl</keyword>
<dbReference type="InterPro" id="IPR004167">
    <property type="entry name" value="PSBD"/>
</dbReference>
<feature type="region of interest" description="Disordered" evidence="8">
    <location>
        <begin position="82"/>
        <end position="103"/>
    </location>
</feature>
<dbReference type="SUPFAM" id="SSF52777">
    <property type="entry name" value="CoA-dependent acyltransferases"/>
    <property type="match status" value="1"/>
</dbReference>
<dbReference type="Pfam" id="PF00198">
    <property type="entry name" value="2-oxoacid_dh"/>
    <property type="match status" value="1"/>
</dbReference>
<evidence type="ECO:0000256" key="2">
    <source>
        <dbReference type="ARBA" id="ARBA00007317"/>
    </source>
</evidence>
<dbReference type="PROSITE" id="PS00189">
    <property type="entry name" value="LIPOYL"/>
    <property type="match status" value="1"/>
</dbReference>
<dbReference type="SUPFAM" id="SSF51230">
    <property type="entry name" value="Single hybrid motif"/>
    <property type="match status" value="1"/>
</dbReference>
<comment type="caution">
    <text evidence="11">The sequence shown here is derived from an EMBL/GenBank/DDBJ whole genome shotgun (WGS) entry which is preliminary data.</text>
</comment>
<dbReference type="InterPro" id="IPR050743">
    <property type="entry name" value="2-oxoacid_DH_E2_comp"/>
</dbReference>
<evidence type="ECO:0000256" key="6">
    <source>
        <dbReference type="ARBA" id="ARBA00023315"/>
    </source>
</evidence>
<organism evidence="11 12">
    <name type="scientific">Thioclava arctica</name>
    <dbReference type="NCBI Taxonomy" id="3238301"/>
    <lineage>
        <taxon>Bacteria</taxon>
        <taxon>Pseudomonadati</taxon>
        <taxon>Pseudomonadota</taxon>
        <taxon>Alphaproteobacteria</taxon>
        <taxon>Rhodobacterales</taxon>
        <taxon>Paracoccaceae</taxon>
        <taxon>Thioclava</taxon>
    </lineage>
</organism>
<sequence>MGVFKMPSLGADMEAGTLVEWLVKPGDTVTRGDVIAVVETQKGAIEIEVFEDGTVHELTAAPGASVPVGMPLAVILAEGEKPPAPTPAAVAAQPVETAPPERKAAPALPVAPAGPAGHHRASPAARVRAQELGVDLAVLQGSGPGGVIILADVDGAPIGGERQPSEPRSPVEEMRRAIAATMTRAKQTIPHFYLSQTIDVQPAIDFLARRNADRPPGERVLLGALFVRAVSLAASKIKIVNGHFVEGAFKPANVVNPGVAVALRGGGLVAPALMDAAAMDLDQTMAAMRDLVSRARTGRLKGSEMTEGTITITSLGETGAEAMAGIIFPPQVAIVGIGAPQTRPWVIEGQVVPRSVVTLTLSADHRVSDGRQAARFVSEFETLIQEPEDL</sequence>
<evidence type="ECO:0000256" key="3">
    <source>
        <dbReference type="ARBA" id="ARBA00011484"/>
    </source>
</evidence>
<dbReference type="Gene3D" id="4.10.320.10">
    <property type="entry name" value="E3-binding domain"/>
    <property type="match status" value="1"/>
</dbReference>
<feature type="domain" description="Peripheral subunit-binding (PSBD)" evidence="10">
    <location>
        <begin position="120"/>
        <end position="157"/>
    </location>
</feature>